<keyword evidence="4 7" id="KW-0472">Membrane</keyword>
<dbReference type="EC" id="4.2.2.29" evidence="7"/>
<keyword evidence="5 7" id="KW-0456">Lyase</keyword>
<sequence>MKRRKFRLVLTVLLTILFVLLAGAGGLAYYVYYNLQPVEAGGATVRVAVPPGTTPAGVASELEKAGLIRDARIFTYYLKYKGEGSRFQAGEYDMTAGMTLDEIIAKLNKGETVKAETLRFTIPEGFTVEQIAARLAELGYVDKEEFLRLADAKTDYGSKAAATIPDDGKLQRRLEGYLFPQTYELPKDSGPEDILKRMLSQLDRELEALPADWQDRMKSLGLTLHQVLTVASLVEREVVVDEERALVAGVIYNRLQKKMPLQIDATVQYALGEQKERLFEKDLQVDHPYNTYRNQGLPPGPIASPSRKSIEAALYPKTSNYLFYVTKKDGSQGHLFAETYQEHLHNIAASNKTAGAQ</sequence>
<keyword evidence="2 7" id="KW-0812">Transmembrane</keyword>
<dbReference type="Gene3D" id="3.30.160.60">
    <property type="entry name" value="Classic Zinc Finger"/>
    <property type="match status" value="1"/>
</dbReference>
<dbReference type="InterPro" id="IPR003770">
    <property type="entry name" value="MLTG-like"/>
</dbReference>
<proteinExistence type="inferred from homology"/>
<dbReference type="NCBIfam" id="TIGR00247">
    <property type="entry name" value="endolytic transglycosylase MltG"/>
    <property type="match status" value="1"/>
</dbReference>
<evidence type="ECO:0000256" key="6">
    <source>
        <dbReference type="ARBA" id="ARBA00023316"/>
    </source>
</evidence>
<accession>A0ABW2UZH6</accession>
<evidence type="ECO:0000256" key="1">
    <source>
        <dbReference type="ARBA" id="ARBA00022475"/>
    </source>
</evidence>
<evidence type="ECO:0000256" key="5">
    <source>
        <dbReference type="ARBA" id="ARBA00023239"/>
    </source>
</evidence>
<comment type="caution">
    <text evidence="8">The sequence shown here is derived from an EMBL/GenBank/DDBJ whole genome shotgun (WGS) entry which is preliminary data.</text>
</comment>
<dbReference type="RefSeq" id="WP_138789019.1">
    <property type="nucleotide sequence ID" value="NZ_JBHTGQ010000002.1"/>
</dbReference>
<gene>
    <name evidence="7 8" type="primary">mltG</name>
    <name evidence="8" type="ORF">ACFQWB_00790</name>
</gene>
<evidence type="ECO:0000256" key="3">
    <source>
        <dbReference type="ARBA" id="ARBA00022989"/>
    </source>
</evidence>
<keyword evidence="3 7" id="KW-1133">Transmembrane helix</keyword>
<dbReference type="Proteomes" id="UP001596528">
    <property type="component" value="Unassembled WGS sequence"/>
</dbReference>
<dbReference type="EMBL" id="JBHTGQ010000002">
    <property type="protein sequence ID" value="MFC7748481.1"/>
    <property type="molecule type" value="Genomic_DNA"/>
</dbReference>
<keyword evidence="1 7" id="KW-1003">Cell membrane</keyword>
<dbReference type="HAMAP" id="MF_02065">
    <property type="entry name" value="MltG"/>
    <property type="match status" value="1"/>
</dbReference>
<evidence type="ECO:0000256" key="7">
    <source>
        <dbReference type="HAMAP-Rule" id="MF_02065"/>
    </source>
</evidence>
<comment type="catalytic activity">
    <reaction evidence="7">
        <text>a peptidoglycan chain = a peptidoglycan chain with N-acetyl-1,6-anhydromuramyl-[peptide] at the reducing end + a peptidoglycan chain with N-acetylglucosamine at the non-reducing end.</text>
        <dbReference type="EC" id="4.2.2.29"/>
    </reaction>
</comment>
<dbReference type="Gene3D" id="3.30.1490.480">
    <property type="entry name" value="Endolytic murein transglycosylase"/>
    <property type="match status" value="2"/>
</dbReference>
<dbReference type="PANTHER" id="PTHR30518:SF2">
    <property type="entry name" value="ENDOLYTIC MUREIN TRANSGLYCOSYLASE"/>
    <property type="match status" value="1"/>
</dbReference>
<keyword evidence="9" id="KW-1185">Reference proteome</keyword>
<feature type="site" description="Important for catalytic activity" evidence="7">
    <location>
        <position position="237"/>
    </location>
</feature>
<evidence type="ECO:0000256" key="2">
    <source>
        <dbReference type="ARBA" id="ARBA00022692"/>
    </source>
</evidence>
<dbReference type="CDD" id="cd08010">
    <property type="entry name" value="MltG_like"/>
    <property type="match status" value="1"/>
</dbReference>
<name>A0ABW2UZH6_9BACL</name>
<dbReference type="PANTHER" id="PTHR30518">
    <property type="entry name" value="ENDOLYTIC MUREIN TRANSGLYCOSYLASE"/>
    <property type="match status" value="1"/>
</dbReference>
<evidence type="ECO:0000313" key="9">
    <source>
        <dbReference type="Proteomes" id="UP001596528"/>
    </source>
</evidence>
<protein>
    <recommendedName>
        <fullName evidence="7">Endolytic murein transglycosylase</fullName>
        <ecNumber evidence="7">4.2.2.29</ecNumber>
    </recommendedName>
    <alternativeName>
        <fullName evidence="7">Peptidoglycan lytic transglycosylase</fullName>
    </alternativeName>
    <alternativeName>
        <fullName evidence="7">Peptidoglycan polymerization terminase</fullName>
    </alternativeName>
</protein>
<dbReference type="Pfam" id="PF02618">
    <property type="entry name" value="YceG"/>
    <property type="match status" value="1"/>
</dbReference>
<evidence type="ECO:0000313" key="8">
    <source>
        <dbReference type="EMBL" id="MFC7748481.1"/>
    </source>
</evidence>
<organism evidence="8 9">
    <name type="scientific">Paenibacillus thermoaerophilus</name>
    <dbReference type="NCBI Taxonomy" id="1215385"/>
    <lineage>
        <taxon>Bacteria</taxon>
        <taxon>Bacillati</taxon>
        <taxon>Bacillota</taxon>
        <taxon>Bacilli</taxon>
        <taxon>Bacillales</taxon>
        <taxon>Paenibacillaceae</taxon>
        <taxon>Paenibacillus</taxon>
    </lineage>
</organism>
<evidence type="ECO:0000256" key="4">
    <source>
        <dbReference type="ARBA" id="ARBA00023136"/>
    </source>
</evidence>
<keyword evidence="6 7" id="KW-0961">Cell wall biogenesis/degradation</keyword>
<comment type="similarity">
    <text evidence="7">Belongs to the transglycosylase MltG family.</text>
</comment>
<reference evidence="9" key="1">
    <citation type="journal article" date="2019" name="Int. J. Syst. Evol. Microbiol.">
        <title>The Global Catalogue of Microorganisms (GCM) 10K type strain sequencing project: providing services to taxonomists for standard genome sequencing and annotation.</title>
        <authorList>
            <consortium name="The Broad Institute Genomics Platform"/>
            <consortium name="The Broad Institute Genome Sequencing Center for Infectious Disease"/>
            <person name="Wu L."/>
            <person name="Ma J."/>
        </authorList>
    </citation>
    <scope>NUCLEOTIDE SEQUENCE [LARGE SCALE GENOMIC DNA]</scope>
    <source>
        <strain evidence="9">JCM 18657</strain>
    </source>
</reference>
<comment type="function">
    <text evidence="7">Functions as a peptidoglycan terminase that cleaves nascent peptidoglycan strands endolytically to terminate their elongation.</text>
</comment>